<keyword evidence="7" id="KW-1185">Reference proteome</keyword>
<evidence type="ECO:0000256" key="4">
    <source>
        <dbReference type="SAM" id="MobiDB-lite"/>
    </source>
</evidence>
<gene>
    <name evidence="6" type="ORF">OEZ49_20655</name>
</gene>
<keyword evidence="2" id="KW-0560">Oxidoreductase</keyword>
<accession>A0ABT2WYT4</accession>
<protein>
    <submittedName>
        <fullName evidence="6">NAD(P)-dependent oxidoreductase</fullName>
    </submittedName>
</protein>
<dbReference type="Pfam" id="PF01370">
    <property type="entry name" value="Epimerase"/>
    <property type="match status" value="1"/>
</dbReference>
<dbReference type="Gene3D" id="3.40.50.720">
    <property type="entry name" value="NAD(P)-binding Rossmann-like Domain"/>
    <property type="match status" value="1"/>
</dbReference>
<comment type="caution">
    <text evidence="6">The sequence shown here is derived from an EMBL/GenBank/DDBJ whole genome shotgun (WGS) entry which is preliminary data.</text>
</comment>
<dbReference type="SUPFAM" id="SSF51735">
    <property type="entry name" value="NAD(P)-binding Rossmann-fold domains"/>
    <property type="match status" value="1"/>
</dbReference>
<sequence>MAKLKRLLITGAAGALGTQARSHLADLAEEIRLSDMVPVAGVNGNEEFIQSDLGDAAAVRDLVDGCDAVAHFGGVSTEKTFELIERGNIRGVYNLYEAARVTGKPRIFFASSNHTIGFYRTDERLDAFTPPMADGLYGASKVYGEQLALVYWKKFGIETARVRIGSCFPKPRNRRMLSTWLSYRDLFSLVERCFIVPRLGCPVIYGVSQTRSGWWDNSHVGYLGWEPLDTSETWREELETSEPQGPVDAPDALYQGGGFTAEPIHQE</sequence>
<evidence type="ECO:0000313" key="6">
    <source>
        <dbReference type="EMBL" id="MCU9840175.1"/>
    </source>
</evidence>
<feature type="region of interest" description="Disordered" evidence="4">
    <location>
        <begin position="234"/>
        <end position="267"/>
    </location>
</feature>
<organism evidence="6 7">
    <name type="scientific">Ruegeria marisflavi</name>
    <dbReference type="NCBI Taxonomy" id="2984152"/>
    <lineage>
        <taxon>Bacteria</taxon>
        <taxon>Pseudomonadati</taxon>
        <taxon>Pseudomonadota</taxon>
        <taxon>Alphaproteobacteria</taxon>
        <taxon>Rhodobacterales</taxon>
        <taxon>Roseobacteraceae</taxon>
        <taxon>Ruegeria</taxon>
    </lineage>
</organism>
<comment type="similarity">
    <text evidence="1">Belongs to the NAD(P)-dependent epimerase/dehydratase family.</text>
</comment>
<dbReference type="EMBL" id="JAOVQN010000030">
    <property type="protein sequence ID" value="MCU9840175.1"/>
    <property type="molecule type" value="Genomic_DNA"/>
</dbReference>
<evidence type="ECO:0000256" key="3">
    <source>
        <dbReference type="ARBA" id="ARBA00023027"/>
    </source>
</evidence>
<dbReference type="RefSeq" id="WP_263390053.1">
    <property type="nucleotide sequence ID" value="NZ_JAOVQN010000030.1"/>
</dbReference>
<dbReference type="InterPro" id="IPR036291">
    <property type="entry name" value="NAD(P)-bd_dom_sf"/>
</dbReference>
<evidence type="ECO:0000259" key="5">
    <source>
        <dbReference type="Pfam" id="PF01370"/>
    </source>
</evidence>
<dbReference type="PANTHER" id="PTHR43103">
    <property type="entry name" value="NUCLEOSIDE-DIPHOSPHATE-SUGAR EPIMERASE"/>
    <property type="match status" value="1"/>
</dbReference>
<feature type="domain" description="NAD-dependent epimerase/dehydratase" evidence="5">
    <location>
        <begin position="8"/>
        <end position="168"/>
    </location>
</feature>
<reference evidence="6 7" key="1">
    <citation type="submission" date="2022-10" db="EMBL/GenBank/DDBJ databases">
        <title>Ruegeria sp. nov., isolated from ocean surface water.</title>
        <authorList>
            <person name="He W."/>
            <person name="Wang L."/>
            <person name="Zhang D.-F."/>
        </authorList>
    </citation>
    <scope>NUCLEOTIDE SEQUENCE [LARGE SCALE GENOMIC DNA]</scope>
    <source>
        <strain evidence="6 7">WL0004</strain>
    </source>
</reference>
<keyword evidence="3" id="KW-0520">NAD</keyword>
<dbReference type="Proteomes" id="UP001321014">
    <property type="component" value="Unassembled WGS sequence"/>
</dbReference>
<proteinExistence type="inferred from homology"/>
<evidence type="ECO:0000256" key="2">
    <source>
        <dbReference type="ARBA" id="ARBA00023002"/>
    </source>
</evidence>
<dbReference type="InterPro" id="IPR001509">
    <property type="entry name" value="Epimerase_deHydtase"/>
</dbReference>
<name>A0ABT2WYT4_9RHOB</name>
<evidence type="ECO:0000256" key="1">
    <source>
        <dbReference type="ARBA" id="ARBA00007637"/>
    </source>
</evidence>
<evidence type="ECO:0000313" key="7">
    <source>
        <dbReference type="Proteomes" id="UP001321014"/>
    </source>
</evidence>
<dbReference type="PANTHER" id="PTHR43103:SF5">
    <property type="entry name" value="4-EPIMERASE, PUTATIVE (AFU_ORTHOLOGUE AFUA_7G00360)-RELATED"/>
    <property type="match status" value="1"/>
</dbReference>